<dbReference type="Pfam" id="PF00501">
    <property type="entry name" value="AMP-binding"/>
    <property type="match status" value="2"/>
</dbReference>
<organism evidence="2 3">
    <name type="scientific">Chaetomium globosum (strain ATCC 6205 / CBS 148.51 / DSM 1962 / NBRC 6347 / NRRL 1970)</name>
    <name type="common">Soil fungus</name>
    <dbReference type="NCBI Taxonomy" id="306901"/>
    <lineage>
        <taxon>Eukaryota</taxon>
        <taxon>Fungi</taxon>
        <taxon>Dikarya</taxon>
        <taxon>Ascomycota</taxon>
        <taxon>Pezizomycotina</taxon>
        <taxon>Sordariomycetes</taxon>
        <taxon>Sordariomycetidae</taxon>
        <taxon>Sordariales</taxon>
        <taxon>Chaetomiaceae</taxon>
        <taxon>Chaetomium</taxon>
    </lineage>
</organism>
<name>Q2GMR0_CHAGB</name>
<dbReference type="Gene3D" id="3.30.300.30">
    <property type="match status" value="1"/>
</dbReference>
<dbReference type="eggNOG" id="KOG1176">
    <property type="taxonomic scope" value="Eukaryota"/>
</dbReference>
<gene>
    <name evidence="2" type="ORF">CHGG_10744</name>
</gene>
<dbReference type="InterPro" id="IPR045851">
    <property type="entry name" value="AMP-bd_C_sf"/>
</dbReference>
<dbReference type="SUPFAM" id="SSF56801">
    <property type="entry name" value="Acetyl-CoA synthetase-like"/>
    <property type="match status" value="1"/>
</dbReference>
<protein>
    <recommendedName>
        <fullName evidence="1">AMP-dependent synthetase/ligase domain-containing protein</fullName>
    </recommendedName>
</protein>
<dbReference type="CDD" id="cd04433">
    <property type="entry name" value="AFD_class_I"/>
    <property type="match status" value="1"/>
</dbReference>
<keyword evidence="3" id="KW-1185">Reference proteome</keyword>
<dbReference type="PROSITE" id="PS00455">
    <property type="entry name" value="AMP_BINDING"/>
    <property type="match status" value="1"/>
</dbReference>
<dbReference type="OrthoDB" id="10253869at2759"/>
<dbReference type="InterPro" id="IPR050237">
    <property type="entry name" value="ATP-dep_AMP-bd_enzyme"/>
</dbReference>
<reference evidence="3" key="1">
    <citation type="journal article" date="2015" name="Genome Announc.">
        <title>Draft genome sequence of the cellulolytic fungus Chaetomium globosum.</title>
        <authorList>
            <person name="Cuomo C.A."/>
            <person name="Untereiner W.A."/>
            <person name="Ma L.-J."/>
            <person name="Grabherr M."/>
            <person name="Birren B.W."/>
        </authorList>
    </citation>
    <scope>NUCLEOTIDE SEQUENCE [LARGE SCALE GENOMIC DNA]</scope>
    <source>
        <strain evidence="3">ATCC 6205 / CBS 148.51 / DSM 1962 / NBRC 6347 / NRRL 1970</strain>
    </source>
</reference>
<accession>Q2GMR0</accession>
<sequence>MTPSRSLAQLDGGPQAPYGSSVWSILQNGVDVNPDRAALISAQQPPGHLGHLVGPGLVQSPAVRGPDEILTWSYAQMRRGAARLATVLARHGVPPHSTLLSFIPHSAEWALLLWVSAVRCLTVISQMPQALRLPEKTAELRTCFAMMPAVIVVQDEAAAQLVDETKAAPQPARTSNDTTPPFLGLCLSRLSEPRRGWISLADVAEMSFTDSESAINPSDVDDRLDRVAQIFFTSGSSGTPKGVPKTVKNLAACTATMADPQPGSTVGVIIGGNFAALASTMPLLLENRNFSLEKITSLRRIVLGGEIITKDFLSRAREVLPGPVVLPGFGMSEVAGLFGWLGGVPDPIPNYNGVVSCGKPLPGTRIRVVNEKGLVASLGEAGEMHVGTEGTVERYMHTQPGGKSDTFYEDEFGPWFTTGDISVLDEAGYVYIVGRKKELIRNVTGIIQPHTIESCLSAAFNVQTCVVALPSPMNGDVPYPIVARLPEGVSPGDMREHFINAVGSSYSLGTILTLEQLGMKSWPLTATGKVFKRELERAAVECMRKDPRLGLASYAIASS</sequence>
<dbReference type="Proteomes" id="UP000001056">
    <property type="component" value="Unassembled WGS sequence"/>
</dbReference>
<dbReference type="InParanoid" id="Q2GMR0"/>
<evidence type="ECO:0000313" key="2">
    <source>
        <dbReference type="EMBL" id="EAQ82926.1"/>
    </source>
</evidence>
<dbReference type="EMBL" id="CH408036">
    <property type="protein sequence ID" value="EAQ82926.1"/>
    <property type="molecule type" value="Genomic_DNA"/>
</dbReference>
<evidence type="ECO:0000313" key="3">
    <source>
        <dbReference type="Proteomes" id="UP000001056"/>
    </source>
</evidence>
<dbReference type="InterPro" id="IPR000873">
    <property type="entry name" value="AMP-dep_synth/lig_dom"/>
</dbReference>
<dbReference type="GO" id="GO:0016878">
    <property type="term" value="F:acid-thiol ligase activity"/>
    <property type="evidence" value="ECO:0007669"/>
    <property type="project" value="UniProtKB-ARBA"/>
</dbReference>
<feature type="domain" description="AMP-dependent synthetase/ligase" evidence="1">
    <location>
        <begin position="284"/>
        <end position="395"/>
    </location>
</feature>
<dbReference type="Gene3D" id="3.40.50.12780">
    <property type="entry name" value="N-terminal domain of ligase-like"/>
    <property type="match status" value="2"/>
</dbReference>
<dbReference type="HOGENOM" id="CLU_000022_72_0_1"/>
<dbReference type="PANTHER" id="PTHR43767:SF1">
    <property type="entry name" value="NONRIBOSOMAL PEPTIDE SYNTHASE PES1 (EUROFUNG)-RELATED"/>
    <property type="match status" value="1"/>
</dbReference>
<feature type="domain" description="AMP-dependent synthetase/ligase" evidence="1">
    <location>
        <begin position="61"/>
        <end position="257"/>
    </location>
</feature>
<dbReference type="InterPro" id="IPR042099">
    <property type="entry name" value="ANL_N_sf"/>
</dbReference>
<dbReference type="VEuPathDB" id="FungiDB:CHGG_10744"/>
<dbReference type="AlphaFoldDB" id="Q2GMR0"/>
<dbReference type="RefSeq" id="XP_001226011.1">
    <property type="nucleotide sequence ID" value="XM_001226010.1"/>
</dbReference>
<dbReference type="GeneID" id="4397213"/>
<evidence type="ECO:0000259" key="1">
    <source>
        <dbReference type="Pfam" id="PF00501"/>
    </source>
</evidence>
<proteinExistence type="predicted"/>
<dbReference type="STRING" id="306901.Q2GMR0"/>
<dbReference type="InterPro" id="IPR020845">
    <property type="entry name" value="AMP-binding_CS"/>
</dbReference>
<dbReference type="PANTHER" id="PTHR43767">
    <property type="entry name" value="LONG-CHAIN-FATTY-ACID--COA LIGASE"/>
    <property type="match status" value="1"/>
</dbReference>